<accession>A0A7C3ED65</accession>
<name>A0A7C3ED65_9SPIR</name>
<protein>
    <submittedName>
        <fullName evidence="1">Uncharacterized protein</fullName>
    </submittedName>
</protein>
<organism evidence="1">
    <name type="scientific">Gracilinema caldarium</name>
    <dbReference type="NCBI Taxonomy" id="215591"/>
    <lineage>
        <taxon>Bacteria</taxon>
        <taxon>Pseudomonadati</taxon>
        <taxon>Spirochaetota</taxon>
        <taxon>Spirochaetia</taxon>
        <taxon>Spirochaetales</taxon>
        <taxon>Breznakiellaceae</taxon>
        <taxon>Gracilinema</taxon>
    </lineage>
</organism>
<comment type="caution">
    <text evidence="1">The sequence shown here is derived from an EMBL/GenBank/DDBJ whole genome shotgun (WGS) entry which is preliminary data.</text>
</comment>
<evidence type="ECO:0000313" key="1">
    <source>
        <dbReference type="EMBL" id="HFH29314.1"/>
    </source>
</evidence>
<dbReference type="EMBL" id="DSVL01000226">
    <property type="protein sequence ID" value="HFH29314.1"/>
    <property type="molecule type" value="Genomic_DNA"/>
</dbReference>
<sequence length="156" mass="17454">MRRSLLMAFWLILMGLELQAETIFVSLLETTPDKALHNFEASSAWESGVLDALFDLGVIVSNTPVQGSATFNRDEARQIAREGGADLLLIVDVTYPIIPEEKSKIRAVPSTVRFSLIAVDSGRLIKELQYIPTKQSETLDEDKETAKKQTQLLYKK</sequence>
<gene>
    <name evidence="1" type="ORF">ENS59_07355</name>
</gene>
<proteinExistence type="predicted"/>
<reference evidence="1" key="1">
    <citation type="journal article" date="2020" name="mSystems">
        <title>Genome- and Community-Level Interaction Insights into Carbon Utilization and Element Cycling Functions of Hydrothermarchaeota in Hydrothermal Sediment.</title>
        <authorList>
            <person name="Zhou Z."/>
            <person name="Liu Y."/>
            <person name="Xu W."/>
            <person name="Pan J."/>
            <person name="Luo Z.H."/>
            <person name="Li M."/>
        </authorList>
    </citation>
    <scope>NUCLEOTIDE SEQUENCE [LARGE SCALE GENOMIC DNA]</scope>
    <source>
        <strain evidence="1">SpSt-503</strain>
    </source>
</reference>
<dbReference type="AlphaFoldDB" id="A0A7C3ED65"/>